<dbReference type="SUPFAM" id="SSF53613">
    <property type="entry name" value="Ribokinase-like"/>
    <property type="match status" value="1"/>
</dbReference>
<dbReference type="Pfam" id="PF00294">
    <property type="entry name" value="PfkB"/>
    <property type="match status" value="1"/>
</dbReference>
<dbReference type="PANTHER" id="PTHR42774">
    <property type="entry name" value="PHOSPHOTRANSFERASE SYSTEM TRANSPORT PROTEIN"/>
    <property type="match status" value="1"/>
</dbReference>
<sequence length="318" mass="31212">MATCWFVGLTTLDVVHRAAGRPGADQKVTASRQDVAAGGPAANAAVTAAALGVRAVLVTALGDSPVARAARADLEACGVEVHDVVEPGTRFPLAVSAVLVDDATGERSVVSADAALAAAPAPTFLDDLPTPDVVLLDGHHPAVARAVVAHLAAVTPRPRVVLDAGRWRPLFADLLPHADVAAPSADFTVPAEALGGVAPTGTSVGGGGATGPGHPDPTAAAVQALGARAVVVTHGGDPVTWTAADGTDGTVDVPRVAVRDTLGAGDAFHGALAAALAGTGPGGVPGDALRAAVTAAVRVASARVTHVGPRSWLAEVSP</sequence>
<accession>A0A2A9ESC7</accession>
<dbReference type="EMBL" id="PDJJ01000001">
    <property type="protein sequence ID" value="PFG42047.1"/>
    <property type="molecule type" value="Genomic_DNA"/>
</dbReference>
<name>A0A2A9ESC7_9MICO</name>
<keyword evidence="5" id="KW-1185">Reference proteome</keyword>
<dbReference type="Proteomes" id="UP000224130">
    <property type="component" value="Unassembled WGS sequence"/>
</dbReference>
<dbReference type="Gene3D" id="3.40.1190.20">
    <property type="match status" value="1"/>
</dbReference>
<evidence type="ECO:0000256" key="1">
    <source>
        <dbReference type="ARBA" id="ARBA00022679"/>
    </source>
</evidence>
<dbReference type="PROSITE" id="PS00584">
    <property type="entry name" value="PFKB_KINASES_2"/>
    <property type="match status" value="1"/>
</dbReference>
<keyword evidence="2 4" id="KW-0418">Kinase</keyword>
<dbReference type="InterPro" id="IPR029056">
    <property type="entry name" value="Ribokinase-like"/>
</dbReference>
<reference evidence="4 5" key="1">
    <citation type="submission" date="2017-10" db="EMBL/GenBank/DDBJ databases">
        <title>Sequencing the genomes of 1000 actinobacteria strains.</title>
        <authorList>
            <person name="Klenk H.-P."/>
        </authorList>
    </citation>
    <scope>NUCLEOTIDE SEQUENCE [LARGE SCALE GENOMIC DNA]</scope>
    <source>
        <strain evidence="4 5">DSM 21863</strain>
    </source>
</reference>
<dbReference type="AlphaFoldDB" id="A0A2A9ESC7"/>
<evidence type="ECO:0000313" key="5">
    <source>
        <dbReference type="Proteomes" id="UP000224130"/>
    </source>
</evidence>
<dbReference type="OrthoDB" id="9795789at2"/>
<comment type="caution">
    <text evidence="4">The sequence shown here is derived from an EMBL/GenBank/DDBJ whole genome shotgun (WGS) entry which is preliminary data.</text>
</comment>
<dbReference type="InterPro" id="IPR002173">
    <property type="entry name" value="Carboh/pur_kinase_PfkB_CS"/>
</dbReference>
<evidence type="ECO:0000256" key="2">
    <source>
        <dbReference type="ARBA" id="ARBA00022777"/>
    </source>
</evidence>
<dbReference type="InterPro" id="IPR011611">
    <property type="entry name" value="PfkB_dom"/>
</dbReference>
<dbReference type="RefSeq" id="WP_098462625.1">
    <property type="nucleotide sequence ID" value="NZ_PDJJ01000001.1"/>
</dbReference>
<evidence type="ECO:0000313" key="4">
    <source>
        <dbReference type="EMBL" id="PFG42047.1"/>
    </source>
</evidence>
<keyword evidence="1" id="KW-0808">Transferase</keyword>
<proteinExistence type="predicted"/>
<protein>
    <submittedName>
        <fullName evidence="4">Sugar/nucleoside kinase (Ribokinase family)</fullName>
    </submittedName>
</protein>
<gene>
    <name evidence="4" type="ORF">ATJ88_0697</name>
</gene>
<organism evidence="4 5">
    <name type="scientific">Isoptericola jiangsuensis</name>
    <dbReference type="NCBI Taxonomy" id="548579"/>
    <lineage>
        <taxon>Bacteria</taxon>
        <taxon>Bacillati</taxon>
        <taxon>Actinomycetota</taxon>
        <taxon>Actinomycetes</taxon>
        <taxon>Micrococcales</taxon>
        <taxon>Promicromonosporaceae</taxon>
        <taxon>Isoptericola</taxon>
    </lineage>
</organism>
<dbReference type="GO" id="GO:0016301">
    <property type="term" value="F:kinase activity"/>
    <property type="evidence" value="ECO:0007669"/>
    <property type="project" value="UniProtKB-KW"/>
</dbReference>
<evidence type="ECO:0000259" key="3">
    <source>
        <dbReference type="Pfam" id="PF00294"/>
    </source>
</evidence>
<dbReference type="PANTHER" id="PTHR42774:SF3">
    <property type="entry name" value="KETOHEXOKINASE"/>
    <property type="match status" value="1"/>
</dbReference>
<dbReference type="InterPro" id="IPR052562">
    <property type="entry name" value="Ketohexokinase-related"/>
</dbReference>
<feature type="domain" description="Carbohydrate kinase PfkB" evidence="3">
    <location>
        <begin position="4"/>
        <end position="311"/>
    </location>
</feature>